<gene>
    <name evidence="4" type="ORF">KOR34_23210</name>
</gene>
<keyword evidence="4" id="KW-0378">Hydrolase</keyword>
<proteinExistence type="predicted"/>
<dbReference type="InterPro" id="IPR013830">
    <property type="entry name" value="SGNH_hydro"/>
</dbReference>
<dbReference type="InterPro" id="IPR036514">
    <property type="entry name" value="SGNH_hydro_sf"/>
</dbReference>
<accession>A0A5C5VGY9</accession>
<dbReference type="InterPro" id="IPR051532">
    <property type="entry name" value="Ester_Hydrolysis_Enzymes"/>
</dbReference>
<feature type="domain" description="SGNH hydrolase-type esterase" evidence="3">
    <location>
        <begin position="45"/>
        <end position="231"/>
    </location>
</feature>
<comment type="caution">
    <text evidence="4">The sequence shown here is derived from an EMBL/GenBank/DDBJ whole genome shotgun (WGS) entry which is preliminary data.</text>
</comment>
<keyword evidence="2" id="KW-0732">Signal</keyword>
<feature type="chain" id="PRO_5022716352" evidence="2">
    <location>
        <begin position="21"/>
        <end position="453"/>
    </location>
</feature>
<dbReference type="Proteomes" id="UP000316714">
    <property type="component" value="Unassembled WGS sequence"/>
</dbReference>
<protein>
    <submittedName>
        <fullName evidence="4">GDSL-like Lipase/Acylhydrolase</fullName>
    </submittedName>
</protein>
<organism evidence="4 5">
    <name type="scientific">Posidoniimonas corsicana</name>
    <dbReference type="NCBI Taxonomy" id="1938618"/>
    <lineage>
        <taxon>Bacteria</taxon>
        <taxon>Pseudomonadati</taxon>
        <taxon>Planctomycetota</taxon>
        <taxon>Planctomycetia</taxon>
        <taxon>Pirellulales</taxon>
        <taxon>Lacipirellulaceae</taxon>
        <taxon>Posidoniimonas</taxon>
    </lineage>
</organism>
<feature type="coiled-coil region" evidence="1">
    <location>
        <begin position="407"/>
        <end position="434"/>
    </location>
</feature>
<keyword evidence="1" id="KW-0175">Coiled coil</keyword>
<evidence type="ECO:0000313" key="5">
    <source>
        <dbReference type="Proteomes" id="UP000316714"/>
    </source>
</evidence>
<feature type="signal peptide" evidence="2">
    <location>
        <begin position="1"/>
        <end position="20"/>
    </location>
</feature>
<dbReference type="PANTHER" id="PTHR30383">
    <property type="entry name" value="THIOESTERASE 1/PROTEASE 1/LYSOPHOSPHOLIPASE L1"/>
    <property type="match status" value="1"/>
</dbReference>
<evidence type="ECO:0000313" key="4">
    <source>
        <dbReference type="EMBL" id="TWT37371.1"/>
    </source>
</evidence>
<dbReference type="PANTHER" id="PTHR30383:SF5">
    <property type="entry name" value="SGNH HYDROLASE-TYPE ESTERASE DOMAIN-CONTAINING PROTEIN"/>
    <property type="match status" value="1"/>
</dbReference>
<dbReference type="Pfam" id="PF13472">
    <property type="entry name" value="Lipase_GDSL_2"/>
    <property type="match status" value="1"/>
</dbReference>
<dbReference type="CDD" id="cd01834">
    <property type="entry name" value="SGNH_hydrolase_like_2"/>
    <property type="match status" value="1"/>
</dbReference>
<dbReference type="RefSeq" id="WP_146564713.1">
    <property type="nucleotide sequence ID" value="NZ_SIHJ01000001.1"/>
</dbReference>
<dbReference type="GO" id="GO:0004622">
    <property type="term" value="F:phosphatidylcholine lysophospholipase activity"/>
    <property type="evidence" value="ECO:0007669"/>
    <property type="project" value="TreeGrafter"/>
</dbReference>
<sequence length="453" mass="50494" precursor="true">MNLIKPCTLALFLAASGLTAAEEPAYAPQAPLAALNLRDGDAIVFLGDSITHQCLYTQYVEDYFYTRFPKMRLRLHNAGVGGSRAWDAHFRFDRDVAAYHPKYVTVLLGMNDGRYAEYIDDVFTSYSGEMNRLLERIDECGATAILMTPTMFDARAKRMQPPGGFMGPKAVTFYNSTLAYYGAWLRDTACERGLGFVDLWGPLNEITINERRKDPRFTMIKDSVHPDPAGQVVMAAAMIEDLGLPEIVSHMSFNLKDGAWSSVSESADVSELKGSADRLSFTSLEHSLPWVLPEEAQLGVELTDLSQRFGRETLVVSGLPAGTYSVQIDGEEVTRATEQELHDGLPLHALTTTPQHQQAAQVAALNKQRNEGPVKTLRNEWGDFQSWKYLQAQVEKNPNDEAEKRRLADVEKKMPGMEERVKAAEAAAMAIEDEIFTINQPRPHRFAIQPASE</sequence>
<dbReference type="EMBL" id="SIHJ01000001">
    <property type="protein sequence ID" value="TWT37371.1"/>
    <property type="molecule type" value="Genomic_DNA"/>
</dbReference>
<dbReference type="OrthoDB" id="9794725at2"/>
<dbReference type="SUPFAM" id="SSF52266">
    <property type="entry name" value="SGNH hydrolase"/>
    <property type="match status" value="1"/>
</dbReference>
<reference evidence="4 5" key="1">
    <citation type="submission" date="2019-02" db="EMBL/GenBank/DDBJ databases">
        <title>Deep-cultivation of Planctomycetes and their phenomic and genomic characterization uncovers novel biology.</title>
        <authorList>
            <person name="Wiegand S."/>
            <person name="Jogler M."/>
            <person name="Boedeker C."/>
            <person name="Pinto D."/>
            <person name="Vollmers J."/>
            <person name="Rivas-Marin E."/>
            <person name="Kohn T."/>
            <person name="Peeters S.H."/>
            <person name="Heuer A."/>
            <person name="Rast P."/>
            <person name="Oberbeckmann S."/>
            <person name="Bunk B."/>
            <person name="Jeske O."/>
            <person name="Meyerdierks A."/>
            <person name="Storesund J.E."/>
            <person name="Kallscheuer N."/>
            <person name="Luecker S."/>
            <person name="Lage O.M."/>
            <person name="Pohl T."/>
            <person name="Merkel B.J."/>
            <person name="Hornburger P."/>
            <person name="Mueller R.-W."/>
            <person name="Bruemmer F."/>
            <person name="Labrenz M."/>
            <person name="Spormann A.M."/>
            <person name="Op Den Camp H."/>
            <person name="Overmann J."/>
            <person name="Amann R."/>
            <person name="Jetten M.S.M."/>
            <person name="Mascher T."/>
            <person name="Medema M.H."/>
            <person name="Devos D.P."/>
            <person name="Kaster A.-K."/>
            <person name="Ovreas L."/>
            <person name="Rohde M."/>
            <person name="Galperin M.Y."/>
            <person name="Jogler C."/>
        </authorList>
    </citation>
    <scope>NUCLEOTIDE SEQUENCE [LARGE SCALE GENOMIC DNA]</scope>
    <source>
        <strain evidence="4 5">KOR34</strain>
    </source>
</reference>
<evidence type="ECO:0000256" key="1">
    <source>
        <dbReference type="SAM" id="Coils"/>
    </source>
</evidence>
<evidence type="ECO:0000259" key="3">
    <source>
        <dbReference type="Pfam" id="PF13472"/>
    </source>
</evidence>
<keyword evidence="5" id="KW-1185">Reference proteome</keyword>
<dbReference type="AlphaFoldDB" id="A0A5C5VGY9"/>
<evidence type="ECO:0000256" key="2">
    <source>
        <dbReference type="SAM" id="SignalP"/>
    </source>
</evidence>
<name>A0A5C5VGY9_9BACT</name>
<dbReference type="Gene3D" id="3.40.50.1110">
    <property type="entry name" value="SGNH hydrolase"/>
    <property type="match status" value="1"/>
</dbReference>